<protein>
    <submittedName>
        <fullName evidence="2">Alcohol acetyltransferase</fullName>
    </submittedName>
</protein>
<evidence type="ECO:0000313" key="3">
    <source>
        <dbReference type="Proteomes" id="UP000218598"/>
    </source>
</evidence>
<dbReference type="RefSeq" id="WP_096196658.1">
    <property type="nucleotide sequence ID" value="NZ_JBQQOD010000022.1"/>
</dbReference>
<reference evidence="2 3" key="1">
    <citation type="journal article" date="2017" name="Elife">
        <title>Extensive horizontal gene transfer in cheese-associated bacteria.</title>
        <authorList>
            <person name="Bonham K.S."/>
            <person name="Wolfe B.E."/>
            <person name="Dutton R.J."/>
        </authorList>
    </citation>
    <scope>NUCLEOTIDE SEQUENCE [LARGE SCALE GENOMIC DNA]</scope>
    <source>
        <strain evidence="2 3">341_9</strain>
    </source>
</reference>
<keyword evidence="3" id="KW-1185">Reference proteome</keyword>
<dbReference type="Gene3D" id="3.30.559.30">
    <property type="entry name" value="Nonribosomal peptide synthetase, condensation domain"/>
    <property type="match status" value="1"/>
</dbReference>
<dbReference type="Proteomes" id="UP000218598">
    <property type="component" value="Unassembled WGS sequence"/>
</dbReference>
<proteinExistence type="predicted"/>
<keyword evidence="2" id="KW-0808">Transferase</keyword>
<comment type="caution">
    <text evidence="2">The sequence shown here is derived from an EMBL/GenBank/DDBJ whole genome shotgun (WGS) entry which is preliminary data.</text>
</comment>
<evidence type="ECO:0000256" key="1">
    <source>
        <dbReference type="SAM" id="MobiDB-lite"/>
    </source>
</evidence>
<feature type="region of interest" description="Disordered" evidence="1">
    <location>
        <begin position="142"/>
        <end position="188"/>
    </location>
</feature>
<accession>A0A2A3YKZ9</accession>
<feature type="compositionally biased region" description="Low complexity" evidence="1">
    <location>
        <begin position="148"/>
        <end position="169"/>
    </location>
</feature>
<dbReference type="AlphaFoldDB" id="A0A2A3YKZ9"/>
<feature type="compositionally biased region" description="Basic and acidic residues" evidence="1">
    <location>
        <begin position="179"/>
        <end position="188"/>
    </location>
</feature>
<name>A0A2A3YKZ9_9MICO</name>
<dbReference type="OrthoDB" id="4876345at2"/>
<dbReference type="InterPro" id="IPR023213">
    <property type="entry name" value="CAT-like_dom_sf"/>
</dbReference>
<dbReference type="SUPFAM" id="SSF52777">
    <property type="entry name" value="CoA-dependent acyltransferases"/>
    <property type="match status" value="1"/>
</dbReference>
<dbReference type="Gene3D" id="3.30.559.10">
    <property type="entry name" value="Chloramphenicol acetyltransferase-like domain"/>
    <property type="match status" value="1"/>
</dbReference>
<sequence length="548" mass="60223">MMRQHWVRLDNASNMFLAARSDVDPKVFRLGAEMDHEVDPALLHKALEKTYEKYPLYHAVLRRGVFWYYLQDSDLRPEVTAELTAPCAPIYQADHRTLLFRVMHHRRRISLEVFHALSDGTGALWFLTDLVTAYVRLRFPTGRPTDPGADGATEAAGGSGAAEASDGTGAMPGEDLDDPAAHEPVHDLTGDSFAHYFRRRRRPGSDAWQARAAFTQEAEAEDRVLSVGSRGADADPGPRDGTGSRDGTSPRDGTGSRDDTGDVAGADGSTEDSADAPRREPVGRRRLSLRRRVYRVRGTRTPDHRTRVVELTMPAAAVIALARAEGVALTMYLTAVFFEAVRRAAEHDALTLAATVPVNLRQFFPSTSARNFFATTRVEHAYRSGPNDLGAVARTLERDFRAKATAEALEGKLRRFLRFERHPALRIMPRPVKDVLLSGINRASNRGLSVAVSNLGRVVLPEPVSDHVGRLAFEVSAVRPQFCAISHAGRLTVTFTSPFVETDHVREFARILTGAGVEISVAAGRVTGQELAEAFEDREGDEPQEDAS</sequence>
<gene>
    <name evidence="2" type="ORF">CIK66_04740</name>
</gene>
<dbReference type="EMBL" id="NRGR01000008">
    <property type="protein sequence ID" value="PCC39973.1"/>
    <property type="molecule type" value="Genomic_DNA"/>
</dbReference>
<dbReference type="GO" id="GO:0016740">
    <property type="term" value="F:transferase activity"/>
    <property type="evidence" value="ECO:0007669"/>
    <property type="project" value="UniProtKB-KW"/>
</dbReference>
<evidence type="ECO:0000313" key="2">
    <source>
        <dbReference type="EMBL" id="PCC39973.1"/>
    </source>
</evidence>
<feature type="region of interest" description="Disordered" evidence="1">
    <location>
        <begin position="210"/>
        <end position="286"/>
    </location>
</feature>
<organism evidence="2 3">
    <name type="scientific">Brachybacterium alimentarium</name>
    <dbReference type="NCBI Taxonomy" id="47845"/>
    <lineage>
        <taxon>Bacteria</taxon>
        <taxon>Bacillati</taxon>
        <taxon>Actinomycetota</taxon>
        <taxon>Actinomycetes</taxon>
        <taxon>Micrococcales</taxon>
        <taxon>Dermabacteraceae</taxon>
        <taxon>Brachybacterium</taxon>
    </lineage>
</organism>